<feature type="domain" description="PHD finger protein MALE STERILITY 1-like ubiquitin-like" evidence="3">
    <location>
        <begin position="356"/>
        <end position="453"/>
    </location>
</feature>
<dbReference type="PANTHER" id="PTHR46201">
    <property type="entry name" value="PHD FINGER PROTEIN MALE MEIOCYTE DEATH 1-RELATED"/>
    <property type="match status" value="1"/>
</dbReference>
<evidence type="ECO:0000313" key="4">
    <source>
        <dbReference type="EMBL" id="PIA59959.1"/>
    </source>
</evidence>
<keyword evidence="2" id="KW-0862">Zinc</keyword>
<dbReference type="GO" id="GO:0008270">
    <property type="term" value="F:zinc ion binding"/>
    <property type="evidence" value="ECO:0007669"/>
    <property type="project" value="UniProtKB-KW"/>
</dbReference>
<dbReference type="InterPro" id="IPR011011">
    <property type="entry name" value="Znf_FYVE_PHD"/>
</dbReference>
<evidence type="ECO:0000256" key="1">
    <source>
        <dbReference type="ARBA" id="ARBA00022771"/>
    </source>
</evidence>
<proteinExistence type="predicted"/>
<dbReference type="Pfam" id="PF25565">
    <property type="entry name" value="Ubiquitin_At1g33420"/>
    <property type="match status" value="1"/>
</dbReference>
<evidence type="ECO:0000313" key="5">
    <source>
        <dbReference type="Proteomes" id="UP000230069"/>
    </source>
</evidence>
<protein>
    <recommendedName>
        <fullName evidence="3">PHD finger protein MALE STERILITY 1-like ubiquitin-like domain-containing protein</fullName>
    </recommendedName>
</protein>
<name>A0A2G5EW55_AQUCA</name>
<keyword evidence="1" id="KW-0479">Metal-binding</keyword>
<keyword evidence="1" id="KW-0863">Zinc-finger</keyword>
<sequence>MALKIQEKNNKQNLKIYDFKNFSGPSFPITYSFRQNIRSFIQENAQECCTDEEGVKIWITCLENNGVKIPLYTIEESIQHSYKPYCRICSYTGWSVHLVSKRRYRLIIPNSDKWDKQLPSVVDLDNDSTYLLHGVIHCNGFGHLLCISGNQEKGSKHLCGYEVMDLWDRLCTNLGTRSISVKDMSNIKGAGTMSLGLLYGVANGQSRFAKWNYRFHNGAYGLDLKRFEAAIRTLGAINLNEVVENMAIKDNSDSRKINVLIGKYRLWNRVNMITLRDLLKFMISLLKAATDRHANLEASNYSLDRLLSASEDVNSVRHDIAYLCEHVSRSYLKKPAFVILRNNYFVKEWKIKDEGDKVLKFMCPVRLFLSPTYYGDRLISKLPQSLELGELVVLPLNATIGDLKVAAENCYRDTYFVMGTFQVTGVEGLNHLEDGVLVREHMKSGGQLWLQGTEIQHTVRFLYQGFQLVNCICGAKAQDGQKMQECDICHYWMHRRCKSEKYRYLSICKNCA</sequence>
<dbReference type="InterPro" id="IPR057765">
    <property type="entry name" value="MS1-like_ubiquitin"/>
</dbReference>
<dbReference type="AlphaFoldDB" id="A0A2G5EW55"/>
<gene>
    <name evidence="4" type="ORF">AQUCO_00400675v1</name>
</gene>
<reference evidence="4 5" key="1">
    <citation type="submission" date="2017-09" db="EMBL/GenBank/DDBJ databases">
        <title>WGS assembly of Aquilegia coerulea Goldsmith.</title>
        <authorList>
            <person name="Hodges S."/>
            <person name="Kramer E."/>
            <person name="Nordborg M."/>
            <person name="Tomkins J."/>
            <person name="Borevitz J."/>
            <person name="Derieg N."/>
            <person name="Yan J."/>
            <person name="Mihaltcheva S."/>
            <person name="Hayes R.D."/>
            <person name="Rokhsar D."/>
        </authorList>
    </citation>
    <scope>NUCLEOTIDE SEQUENCE [LARGE SCALE GENOMIC DNA]</scope>
    <source>
        <strain evidence="5">cv. Goldsmith</strain>
    </source>
</reference>
<dbReference type="InParanoid" id="A0A2G5EW55"/>
<evidence type="ECO:0000256" key="2">
    <source>
        <dbReference type="ARBA" id="ARBA00022833"/>
    </source>
</evidence>
<dbReference type="STRING" id="218851.A0A2G5EW55"/>
<accession>A0A2G5EW55</accession>
<evidence type="ECO:0000259" key="3">
    <source>
        <dbReference type="Pfam" id="PF25565"/>
    </source>
</evidence>
<dbReference type="Proteomes" id="UP000230069">
    <property type="component" value="Unassembled WGS sequence"/>
</dbReference>
<dbReference type="EMBL" id="KZ305021">
    <property type="protein sequence ID" value="PIA59959.1"/>
    <property type="molecule type" value="Genomic_DNA"/>
</dbReference>
<dbReference type="PANTHER" id="PTHR46201:SF9">
    <property type="entry name" value="PHD FINGER PROTEIN MALE MEIOCYTE DEATH 1"/>
    <property type="match status" value="1"/>
</dbReference>
<dbReference type="OrthoDB" id="436852at2759"/>
<keyword evidence="5" id="KW-1185">Reference proteome</keyword>
<dbReference type="SUPFAM" id="SSF57903">
    <property type="entry name" value="FYVE/PHD zinc finger"/>
    <property type="match status" value="1"/>
</dbReference>
<organism evidence="4 5">
    <name type="scientific">Aquilegia coerulea</name>
    <name type="common">Rocky mountain columbine</name>
    <dbReference type="NCBI Taxonomy" id="218851"/>
    <lineage>
        <taxon>Eukaryota</taxon>
        <taxon>Viridiplantae</taxon>
        <taxon>Streptophyta</taxon>
        <taxon>Embryophyta</taxon>
        <taxon>Tracheophyta</taxon>
        <taxon>Spermatophyta</taxon>
        <taxon>Magnoliopsida</taxon>
        <taxon>Ranunculales</taxon>
        <taxon>Ranunculaceae</taxon>
        <taxon>Thalictroideae</taxon>
        <taxon>Aquilegia</taxon>
    </lineage>
</organism>